<dbReference type="GO" id="GO:0071004">
    <property type="term" value="C:U2-type prespliceosome"/>
    <property type="evidence" value="ECO:0007669"/>
    <property type="project" value="TreeGrafter"/>
</dbReference>
<reference evidence="7" key="1">
    <citation type="submission" date="2023-07" db="EMBL/GenBank/DDBJ databases">
        <title>A draft genome of Kazachstania heterogenica Y-27499.</title>
        <authorList>
            <person name="Donic C."/>
            <person name="Kralova J.S."/>
            <person name="Fidel L."/>
            <person name="Ben-Dor S."/>
            <person name="Jung S."/>
        </authorList>
    </citation>
    <scope>NUCLEOTIDE SEQUENCE [LARGE SCALE GENOMIC DNA]</scope>
    <source>
        <strain evidence="7">Y27499</strain>
    </source>
</reference>
<keyword evidence="7" id="KW-1185">Reference proteome</keyword>
<organism evidence="6 7">
    <name type="scientific">Arxiozyma heterogenica</name>
    <dbReference type="NCBI Taxonomy" id="278026"/>
    <lineage>
        <taxon>Eukaryota</taxon>
        <taxon>Fungi</taxon>
        <taxon>Dikarya</taxon>
        <taxon>Ascomycota</taxon>
        <taxon>Saccharomycotina</taxon>
        <taxon>Saccharomycetes</taxon>
        <taxon>Saccharomycetales</taxon>
        <taxon>Saccharomycetaceae</taxon>
        <taxon>Arxiozyma</taxon>
    </lineage>
</organism>
<dbReference type="Pfam" id="PF23240">
    <property type="entry name" value="HAT_PRP39_N"/>
    <property type="match status" value="1"/>
</dbReference>
<keyword evidence="2" id="KW-0507">mRNA processing</keyword>
<name>A0AAN7WNB7_9SACH</name>
<dbReference type="AlphaFoldDB" id="A0AAN7WNB7"/>
<dbReference type="EMBL" id="JAWIZZ010000053">
    <property type="protein sequence ID" value="KAK5778597.1"/>
    <property type="molecule type" value="Genomic_DNA"/>
</dbReference>
<gene>
    <name evidence="6" type="ORF">RI543_004265</name>
</gene>
<dbReference type="SUPFAM" id="SSF48452">
    <property type="entry name" value="TPR-like"/>
    <property type="match status" value="1"/>
</dbReference>
<evidence type="ECO:0000256" key="1">
    <source>
        <dbReference type="ARBA" id="ARBA00004123"/>
    </source>
</evidence>
<sequence length="571" mass="68639">MDKYTSIITDEKFSSLTLNVTKYPKTLYHWEYLLNFLITKASPINKLLEPQLYKLIVSTYENILQNFPYLENYHIDYALFEYKLSHFKKMFQIFNRALLTFHNRSLLIWIEYLRICNELLWNNKVLFKRYERAEKFIGLHYFSGEFWNLYLEQIKLRCNDNNRKYIILLRKIIELPIYNFSKYFALWLQEIDTVKDLKELTKFVSKEDLKNKLKIDVDYKGRRGPYLLESKKILKKFTKELYMVVQFQSLEIYSLFESNLQTFYSTSSDQLVSVQQIDTWIKYLNFTINLNIESLIHLNFQRALISLGNYDTIWVKYAKWMVESKEDYLSAKGILYEGLKFSLKKTNILKFLYSLLIKMDELHELNEILNQISKSFNNSIENSEDFDIFWDYLQFNIFLQNSLPQSRYSGNSNKNSKSTKSKAKTILPPQILEKIRTRLENNNNNNNNNNDTRETDGDERSFDILAAILKLQTKDNTDIIEEDIFQYLIKEPTNKRYYQDSGEFWVLYCHLIFFDPARSYLEKRNKIINDILGCVNPSDKNIQSSIYFSLKTFFEFYLPEDMDILYEKFRP</sequence>
<dbReference type="GO" id="GO:0000395">
    <property type="term" value="P:mRNA 5'-splice site recognition"/>
    <property type="evidence" value="ECO:0007669"/>
    <property type="project" value="TreeGrafter"/>
</dbReference>
<comment type="caution">
    <text evidence="6">The sequence shown here is derived from an EMBL/GenBank/DDBJ whole genome shotgun (WGS) entry which is preliminary data.</text>
</comment>
<dbReference type="InterPro" id="IPR011990">
    <property type="entry name" value="TPR-like_helical_dom_sf"/>
</dbReference>
<dbReference type="PANTHER" id="PTHR17204">
    <property type="entry name" value="PRE-MRNA PROCESSING PROTEIN PRP39-RELATED"/>
    <property type="match status" value="1"/>
</dbReference>
<dbReference type="InterPro" id="IPR059164">
    <property type="entry name" value="HAT_PRP39_C"/>
</dbReference>
<keyword evidence="5" id="KW-0539">Nucleus</keyword>
<dbReference type="SMART" id="SM00386">
    <property type="entry name" value="HAT"/>
    <property type="match status" value="3"/>
</dbReference>
<dbReference type="InterPro" id="IPR003107">
    <property type="entry name" value="HAT"/>
</dbReference>
<dbReference type="GO" id="GO:0030627">
    <property type="term" value="F:pre-mRNA 5'-splice site binding"/>
    <property type="evidence" value="ECO:0007669"/>
    <property type="project" value="TreeGrafter"/>
</dbReference>
<proteinExistence type="predicted"/>
<dbReference type="Pfam" id="PF23241">
    <property type="entry name" value="HAT_PRP39_C"/>
    <property type="match status" value="1"/>
</dbReference>
<evidence type="ECO:0000256" key="5">
    <source>
        <dbReference type="ARBA" id="ARBA00023242"/>
    </source>
</evidence>
<evidence type="ECO:0000256" key="2">
    <source>
        <dbReference type="ARBA" id="ARBA00022664"/>
    </source>
</evidence>
<comment type="subcellular location">
    <subcellularLocation>
        <location evidence="1">Nucleus</location>
    </subcellularLocation>
</comment>
<evidence type="ECO:0000313" key="6">
    <source>
        <dbReference type="EMBL" id="KAK5778597.1"/>
    </source>
</evidence>
<protein>
    <submittedName>
        <fullName evidence="6">Uncharacterized protein</fullName>
    </submittedName>
</protein>
<evidence type="ECO:0000256" key="4">
    <source>
        <dbReference type="ARBA" id="ARBA00023187"/>
    </source>
</evidence>
<accession>A0AAN7WNB7</accession>
<keyword evidence="3" id="KW-0677">Repeat</keyword>
<dbReference type="GO" id="GO:0005685">
    <property type="term" value="C:U1 snRNP"/>
    <property type="evidence" value="ECO:0007669"/>
    <property type="project" value="TreeGrafter"/>
</dbReference>
<dbReference type="Gene3D" id="1.25.40.10">
    <property type="entry name" value="Tetratricopeptide repeat domain"/>
    <property type="match status" value="2"/>
</dbReference>
<dbReference type="GO" id="GO:0000243">
    <property type="term" value="C:commitment complex"/>
    <property type="evidence" value="ECO:0007669"/>
    <property type="project" value="TreeGrafter"/>
</dbReference>
<evidence type="ECO:0000313" key="7">
    <source>
        <dbReference type="Proteomes" id="UP001306508"/>
    </source>
</evidence>
<keyword evidence="4" id="KW-0508">mRNA splicing</keyword>
<evidence type="ECO:0000256" key="3">
    <source>
        <dbReference type="ARBA" id="ARBA00022737"/>
    </source>
</evidence>
<dbReference type="PANTHER" id="PTHR17204:SF23">
    <property type="entry name" value="U1 SMALL NUCLEAR RIBONUCLEOPROTEIN COMPONENT PRP42"/>
    <property type="match status" value="1"/>
</dbReference>
<dbReference type="Proteomes" id="UP001306508">
    <property type="component" value="Unassembled WGS sequence"/>
</dbReference>